<organism evidence="2 3">
    <name type="scientific">Myxococcus xanthus</name>
    <dbReference type="NCBI Taxonomy" id="34"/>
    <lineage>
        <taxon>Bacteria</taxon>
        <taxon>Pseudomonadati</taxon>
        <taxon>Myxococcota</taxon>
        <taxon>Myxococcia</taxon>
        <taxon>Myxococcales</taxon>
        <taxon>Cystobacterineae</taxon>
        <taxon>Myxococcaceae</taxon>
        <taxon>Myxococcus</taxon>
    </lineage>
</organism>
<accession>A0AAE6KQF1</accession>
<reference evidence="2 3" key="1">
    <citation type="journal article" date="2019" name="Science">
        <title>Social genes are selection hotspots in kin groups of a soil microbe.</title>
        <authorList>
            <person name="Wielgoss S."/>
            <person name="Wolfensberger R."/>
            <person name="Sun L."/>
            <person name="Fiegna F."/>
            <person name="Velicer G.J."/>
        </authorList>
    </citation>
    <scope>NUCLEOTIDE SEQUENCE [LARGE SCALE GENOMIC DNA]</scope>
    <source>
        <strain evidence="2 3">MC3.5.9c15</strain>
    </source>
</reference>
<protein>
    <recommendedName>
        <fullName evidence="4">HEAT repeat domain-containing protein</fullName>
    </recommendedName>
</protein>
<sequence>MDPLTGPGAMTPESIHRSAAPAPGAPGRRVPKALAWLAGAALLVGGVALLSSRGGDGEPSDAEAGGTAAASQKATSGGRGHDGRAGAGGTHDEEPPPPRFDEAVCWRELERFDAAVTLENFRAWAAPLLASGDSLVADYLAERLTELIGQDPGRASQVLSWARTAGPDEFDVLLTALRGSEAVHHAQVATQLLAQGMDATLDGGRRAGILSALDTQKRFEPAALDTLTAFAKDPVSGEAGWAATRTIARVMKRDFEAKGNAAPYMDALLAIGTESPDEQIRYLALSTPMHATPVLDEHTRARYAKVLTQEGSPDGREAAAHNLSISGDNQQVLELFAQAFAREQETCVRWALFRFAARASGREALPVMANMAMADPRFQPIYQIFEQLYASGLHDFVRLWNSLPDQDPFGCLVGHD</sequence>
<proteinExistence type="predicted"/>
<gene>
    <name evidence="2" type="ORF">BHS09_02800</name>
</gene>
<feature type="compositionally biased region" description="Basic and acidic residues" evidence="1">
    <location>
        <begin position="79"/>
        <end position="98"/>
    </location>
</feature>
<feature type="region of interest" description="Disordered" evidence="1">
    <location>
        <begin position="1"/>
        <end position="29"/>
    </location>
</feature>
<evidence type="ECO:0000313" key="2">
    <source>
        <dbReference type="EMBL" id="QDE66010.1"/>
    </source>
</evidence>
<name>A0AAE6KQF1_MYXXA</name>
<dbReference type="AlphaFoldDB" id="A0AAE6KQF1"/>
<dbReference type="Proteomes" id="UP000320179">
    <property type="component" value="Chromosome"/>
</dbReference>
<feature type="region of interest" description="Disordered" evidence="1">
    <location>
        <begin position="52"/>
        <end position="98"/>
    </location>
</feature>
<dbReference type="EMBL" id="CP017174">
    <property type="protein sequence ID" value="QDE66010.1"/>
    <property type="molecule type" value="Genomic_DNA"/>
</dbReference>
<feature type="compositionally biased region" description="Low complexity" evidence="1">
    <location>
        <begin position="19"/>
        <end position="29"/>
    </location>
</feature>
<evidence type="ECO:0000313" key="3">
    <source>
        <dbReference type="Proteomes" id="UP000320179"/>
    </source>
</evidence>
<evidence type="ECO:0008006" key="4">
    <source>
        <dbReference type="Google" id="ProtNLM"/>
    </source>
</evidence>
<evidence type="ECO:0000256" key="1">
    <source>
        <dbReference type="SAM" id="MobiDB-lite"/>
    </source>
</evidence>